<keyword evidence="3" id="KW-0282">Flagellum</keyword>
<accession>A0ABW2YE95</accession>
<organism evidence="3 4">
    <name type="scientific">Lysobacter brunescens</name>
    <dbReference type="NCBI Taxonomy" id="262323"/>
    <lineage>
        <taxon>Bacteria</taxon>
        <taxon>Pseudomonadati</taxon>
        <taxon>Pseudomonadota</taxon>
        <taxon>Gammaproteobacteria</taxon>
        <taxon>Lysobacterales</taxon>
        <taxon>Lysobacteraceae</taxon>
        <taxon>Lysobacter</taxon>
    </lineage>
</organism>
<sequence>MAIDSALEAVRAGMDYERLRLDAASRNIANANVPVAHGKAATLWRVDGGVAAGGFARVAGSPDDLVIGEREAQTREVHDPGHPMANAEGMVRYPQVDLVQEMTTMMTASRGYEANVRSFNFLRNMMLRAIEIGAK</sequence>
<dbReference type="InterPro" id="IPR010930">
    <property type="entry name" value="Flg_bb/hook_C_dom"/>
</dbReference>
<dbReference type="Pfam" id="PF06429">
    <property type="entry name" value="Flg_bbr_C"/>
    <property type="match status" value="1"/>
</dbReference>
<gene>
    <name evidence="3" type="ORF">ACFQ0E_13950</name>
</gene>
<dbReference type="Proteomes" id="UP001597110">
    <property type="component" value="Unassembled WGS sequence"/>
</dbReference>
<comment type="caution">
    <text evidence="3">The sequence shown here is derived from an EMBL/GenBank/DDBJ whole genome shotgun (WGS) entry which is preliminary data.</text>
</comment>
<comment type="similarity">
    <text evidence="1">Belongs to the flagella basal body rod proteins family.</text>
</comment>
<reference evidence="4" key="1">
    <citation type="journal article" date="2019" name="Int. J. Syst. Evol. Microbiol.">
        <title>The Global Catalogue of Microorganisms (GCM) 10K type strain sequencing project: providing services to taxonomists for standard genome sequencing and annotation.</title>
        <authorList>
            <consortium name="The Broad Institute Genomics Platform"/>
            <consortium name="The Broad Institute Genome Sequencing Center for Infectious Disease"/>
            <person name="Wu L."/>
            <person name="Ma J."/>
        </authorList>
    </citation>
    <scope>NUCLEOTIDE SEQUENCE [LARGE SCALE GENOMIC DNA]</scope>
    <source>
        <strain evidence="4">CCUG 55585</strain>
    </source>
</reference>
<feature type="domain" description="Flagellar basal-body/hook protein C-terminal" evidence="2">
    <location>
        <begin position="88"/>
        <end position="130"/>
    </location>
</feature>
<keyword evidence="3" id="KW-0969">Cilium</keyword>
<dbReference type="RefSeq" id="WP_386824814.1">
    <property type="nucleotide sequence ID" value="NZ_JBHTIF010000003.1"/>
</dbReference>
<evidence type="ECO:0000313" key="3">
    <source>
        <dbReference type="EMBL" id="MFD0726701.1"/>
    </source>
</evidence>
<keyword evidence="3" id="KW-0966">Cell projection</keyword>
<evidence type="ECO:0000313" key="4">
    <source>
        <dbReference type="Proteomes" id="UP001597110"/>
    </source>
</evidence>
<evidence type="ECO:0000259" key="2">
    <source>
        <dbReference type="Pfam" id="PF06429"/>
    </source>
</evidence>
<dbReference type="EMBL" id="JBHTIF010000003">
    <property type="protein sequence ID" value="MFD0726701.1"/>
    <property type="molecule type" value="Genomic_DNA"/>
</dbReference>
<protein>
    <submittedName>
        <fullName evidence="3">Flagellar basal body rod protein FlgC</fullName>
    </submittedName>
</protein>
<name>A0ABW2YE95_9GAMM</name>
<keyword evidence="4" id="KW-1185">Reference proteome</keyword>
<evidence type="ECO:0000256" key="1">
    <source>
        <dbReference type="ARBA" id="ARBA00009677"/>
    </source>
</evidence>
<proteinExistence type="inferred from homology"/>